<dbReference type="eggNOG" id="COG2124">
    <property type="taxonomic scope" value="Bacteria"/>
</dbReference>
<dbReference type="AlphaFoldDB" id="G8RIS2"/>
<dbReference type="PATRIC" id="fig|710685.3.peg.272"/>
<dbReference type="SUPFAM" id="SSF48264">
    <property type="entry name" value="Cytochrome P450"/>
    <property type="match status" value="1"/>
</dbReference>
<feature type="binding site" description="axial binding residue" evidence="3">
    <location>
        <position position="377"/>
    </location>
    <ligand>
        <name>heme</name>
        <dbReference type="ChEBI" id="CHEBI:30413"/>
    </ligand>
    <ligandPart>
        <name>Fe</name>
        <dbReference type="ChEBI" id="CHEBI:18248"/>
    </ligandPart>
</feature>
<comment type="similarity">
    <text evidence="2 4">Belongs to the cytochrome P450 family.</text>
</comment>
<dbReference type="InterPro" id="IPR036396">
    <property type="entry name" value="Cyt_P450_sf"/>
</dbReference>
<accession>G8RIS2</accession>
<dbReference type="STRING" id="710685.MycrhN_0267"/>
<dbReference type="GO" id="GO:0020037">
    <property type="term" value="F:heme binding"/>
    <property type="evidence" value="ECO:0007669"/>
    <property type="project" value="InterPro"/>
</dbReference>
<reference evidence="6 7" key="1">
    <citation type="submission" date="2011-12" db="EMBL/GenBank/DDBJ databases">
        <title>Complete sequence of Mycobacterium rhodesiae NBB3.</title>
        <authorList>
            <consortium name="US DOE Joint Genome Institute"/>
            <person name="Lucas S."/>
            <person name="Han J."/>
            <person name="Lapidus A."/>
            <person name="Cheng J.-F."/>
            <person name="Goodwin L."/>
            <person name="Pitluck S."/>
            <person name="Peters L."/>
            <person name="Mikhailova N."/>
            <person name="Gu W."/>
            <person name="Detter J.C."/>
            <person name="Han C."/>
            <person name="Tapia R."/>
            <person name="Land M."/>
            <person name="Hauser L."/>
            <person name="Kyrpides N."/>
            <person name="Ivanova N."/>
            <person name="Pagani I."/>
            <person name="Mattes T."/>
            <person name="Holmes A."/>
            <person name="Rutledge P."/>
            <person name="Paulsen I."/>
            <person name="Coleman N."/>
            <person name="Woyke T."/>
        </authorList>
    </citation>
    <scope>NUCLEOTIDE SEQUENCE [LARGE SCALE GENOMIC DNA]</scope>
    <source>
        <strain evidence="6 7">NBB3</strain>
    </source>
</reference>
<protein>
    <submittedName>
        <fullName evidence="6">Cytochrome P450</fullName>
    </submittedName>
</protein>
<dbReference type="PANTHER" id="PTHR24305">
    <property type="entry name" value="CYTOCHROME P450"/>
    <property type="match status" value="1"/>
</dbReference>
<evidence type="ECO:0000313" key="7">
    <source>
        <dbReference type="Proteomes" id="UP000005442"/>
    </source>
</evidence>
<feature type="region of interest" description="Disordered" evidence="5">
    <location>
        <begin position="1"/>
        <end position="28"/>
    </location>
</feature>
<keyword evidence="7" id="KW-1185">Reference proteome</keyword>
<dbReference type="InterPro" id="IPR001128">
    <property type="entry name" value="Cyt_P450"/>
</dbReference>
<keyword evidence="3 4" id="KW-0349">Heme</keyword>
<gene>
    <name evidence="6" type="ordered locus">MycrhN_0267</name>
</gene>
<evidence type="ECO:0000313" key="6">
    <source>
        <dbReference type="EMBL" id="AEV70910.1"/>
    </source>
</evidence>
<dbReference type="GO" id="GO:0016705">
    <property type="term" value="F:oxidoreductase activity, acting on paired donors, with incorporation or reduction of molecular oxygen"/>
    <property type="evidence" value="ECO:0007669"/>
    <property type="project" value="InterPro"/>
</dbReference>
<feature type="compositionally biased region" description="Polar residues" evidence="5">
    <location>
        <begin position="1"/>
        <end position="15"/>
    </location>
</feature>
<evidence type="ECO:0000256" key="2">
    <source>
        <dbReference type="ARBA" id="ARBA00010617"/>
    </source>
</evidence>
<dbReference type="PANTHER" id="PTHR24305:SF166">
    <property type="entry name" value="CYTOCHROME P450 12A4, MITOCHONDRIAL-RELATED"/>
    <property type="match status" value="1"/>
</dbReference>
<dbReference type="PRINTS" id="PR00463">
    <property type="entry name" value="EP450I"/>
</dbReference>
<evidence type="ECO:0000256" key="4">
    <source>
        <dbReference type="RuleBase" id="RU000461"/>
    </source>
</evidence>
<dbReference type="EMBL" id="CP003169">
    <property type="protein sequence ID" value="AEV70910.1"/>
    <property type="molecule type" value="Genomic_DNA"/>
</dbReference>
<dbReference type="Pfam" id="PF00067">
    <property type="entry name" value="p450"/>
    <property type="match status" value="2"/>
</dbReference>
<dbReference type="InterPro" id="IPR050121">
    <property type="entry name" value="Cytochrome_P450_monoxygenase"/>
</dbReference>
<dbReference type="InterPro" id="IPR017972">
    <property type="entry name" value="Cyt_P450_CS"/>
</dbReference>
<dbReference type="PROSITE" id="PS00086">
    <property type="entry name" value="CYTOCHROME_P450"/>
    <property type="match status" value="1"/>
</dbReference>
<dbReference type="Gene3D" id="1.10.630.10">
    <property type="entry name" value="Cytochrome P450"/>
    <property type="match status" value="1"/>
</dbReference>
<dbReference type="Proteomes" id="UP000005442">
    <property type="component" value="Chromosome"/>
</dbReference>
<comment type="cofactor">
    <cofactor evidence="1 3">
        <name>heme</name>
        <dbReference type="ChEBI" id="CHEBI:30413"/>
    </cofactor>
</comment>
<keyword evidence="3 4" id="KW-0479">Metal-binding</keyword>
<organism evidence="6 7">
    <name type="scientific">Mycolicibacterium rhodesiae (strain NBB3)</name>
    <name type="common">Mycobacterium rhodesiae</name>
    <dbReference type="NCBI Taxonomy" id="710685"/>
    <lineage>
        <taxon>Bacteria</taxon>
        <taxon>Bacillati</taxon>
        <taxon>Actinomycetota</taxon>
        <taxon>Actinomycetes</taxon>
        <taxon>Mycobacteriales</taxon>
        <taxon>Mycobacteriaceae</taxon>
        <taxon>Mycolicibacterium</taxon>
    </lineage>
</organism>
<dbReference type="HOGENOM" id="CLU_001570_5_1_11"/>
<sequence>MTLHSDTPSAGQLRTATGCPFGASPAVAAPQRDATDRGQLLLRLARSGRDAVSYRIGAERNVLLNHPDHAQHVLGSNRDNYSKDTGANRYFRTEVADGILTADGARWRWHRTLLTPAFRDRQRLAATAREAIAALIARFDSAADTGSEVNLSAAIAEVTLSITTRALFGMNHQPFIEHCAALGSVLDDAGSLLPGAAAGVGPRDALYRQIRDAVSASATEDHGPALSALTGDPTHAGEALHQQMVTLLLAGYETTANSLTWAWILLMQHPDIYGEWQHLLDTDHDRAADLTKALFDETLRLYPSAWLLGRRALADDHVGGIDIPAGAAVTISPFLLHRHPQFWDDAESFRPQRFLTGGTRPTHRYAYIPFGAGHRYCIGSSYAHDEAAMILTALGARYTFQSAHAADARPDHKFVLRAPDPFGVIVRRRS</sequence>
<dbReference type="InterPro" id="IPR002401">
    <property type="entry name" value="Cyt_P450_E_grp-I"/>
</dbReference>
<evidence type="ECO:0000256" key="3">
    <source>
        <dbReference type="PIRSR" id="PIRSR602401-1"/>
    </source>
</evidence>
<keyword evidence="3 4" id="KW-0408">Iron</keyword>
<evidence type="ECO:0000256" key="5">
    <source>
        <dbReference type="SAM" id="MobiDB-lite"/>
    </source>
</evidence>
<dbReference type="PRINTS" id="PR00385">
    <property type="entry name" value="P450"/>
</dbReference>
<keyword evidence="4" id="KW-0560">Oxidoreductase</keyword>
<dbReference type="KEGG" id="mrh:MycrhN_0267"/>
<keyword evidence="4" id="KW-0503">Monooxygenase</keyword>
<dbReference type="GO" id="GO:0005506">
    <property type="term" value="F:iron ion binding"/>
    <property type="evidence" value="ECO:0007669"/>
    <property type="project" value="InterPro"/>
</dbReference>
<name>G8RIS2_MYCRN</name>
<dbReference type="GO" id="GO:0004497">
    <property type="term" value="F:monooxygenase activity"/>
    <property type="evidence" value="ECO:0007669"/>
    <property type="project" value="UniProtKB-KW"/>
</dbReference>
<proteinExistence type="inferred from homology"/>
<evidence type="ECO:0000256" key="1">
    <source>
        <dbReference type="ARBA" id="ARBA00001971"/>
    </source>
</evidence>